<keyword evidence="3 9" id="KW-0378">Hydrolase</keyword>
<gene>
    <name evidence="11" type="ORF">Aocu_11970</name>
</gene>
<evidence type="ECO:0000256" key="3">
    <source>
        <dbReference type="ARBA" id="ARBA00022801"/>
    </source>
</evidence>
<dbReference type="InterPro" id="IPR001088">
    <property type="entry name" value="Glyco_hydro_4"/>
</dbReference>
<dbReference type="Gene3D" id="3.40.50.720">
    <property type="entry name" value="NAD(P)-binding Rossmann-like Domain"/>
    <property type="match status" value="1"/>
</dbReference>
<dbReference type="InParanoid" id="A0A061ABM4"/>
<dbReference type="PANTHER" id="PTHR32092">
    <property type="entry name" value="6-PHOSPHO-BETA-GLUCOSIDASE-RELATED"/>
    <property type="match status" value="1"/>
</dbReference>
<dbReference type="STRING" id="35623.Aocu_11970"/>
<evidence type="ECO:0000256" key="5">
    <source>
        <dbReference type="ARBA" id="ARBA00023211"/>
    </source>
</evidence>
<dbReference type="GO" id="GO:0004553">
    <property type="term" value="F:hydrolase activity, hydrolyzing O-glycosyl compounds"/>
    <property type="evidence" value="ECO:0007669"/>
    <property type="project" value="InterPro"/>
</dbReference>
<keyword evidence="5" id="KW-0464">Manganese</keyword>
<feature type="binding site" evidence="7">
    <location>
        <position position="96"/>
    </location>
    <ligand>
        <name>substrate</name>
    </ligand>
</feature>
<evidence type="ECO:0000256" key="1">
    <source>
        <dbReference type="ARBA" id="ARBA00010141"/>
    </source>
</evidence>
<evidence type="ECO:0000256" key="6">
    <source>
        <dbReference type="ARBA" id="ARBA00023295"/>
    </source>
</evidence>
<dbReference type="PATRIC" id="fig|35623.3.peg.1197"/>
<dbReference type="Pfam" id="PF02056">
    <property type="entry name" value="Glyco_hydro_4"/>
    <property type="match status" value="1"/>
</dbReference>
<evidence type="ECO:0000259" key="10">
    <source>
        <dbReference type="Pfam" id="PF11975"/>
    </source>
</evidence>
<dbReference type="InterPro" id="IPR036291">
    <property type="entry name" value="NAD(P)-bd_dom_sf"/>
</dbReference>
<sequence length="431" mass="49327">MSVKTKITVIGAGSSYTPEVIGKIIDYQHTLKVDEISLLDLEDNLDRLKIIHQYSQRMIEANNETIRISYTLDRKEALEDATFVLIQIRVGKMEARIFDETIPSLYGLLGHETIGIGGMFNALRTVPVIYEIIEDVKKYAPKAWVINVSNPSGIIAEAVYRFSEFDRFIGISSDPNQATKTLQQKLNASPGEVVPYFAGLNDLSFILKVYHHGKDKLDSLIEEGYSPYKEGMESLIFKDMRLFSHPNLRYYYHHDEMLKAYLDDMKKGSIRAKEVVSIEQQLFEKFKDEKTIDLPKNMDQRLGRNYADTAIGIMDAIKNNTKAYHVINTVNRGHILGIPDECAIEITSRMTNRGPIPVHIGELPLQVRGIIQHLKAYEELLCDAIYERDLDKALLAIQTHPLSRSFNQNKVTFKKLVEAHEKHLTYYRKDS</sequence>
<reference evidence="12" key="1">
    <citation type="submission" date="2014-05" db="EMBL/GenBank/DDBJ databases">
        <authorList>
            <person name="Kube M."/>
        </authorList>
    </citation>
    <scope>NUCLEOTIDE SEQUENCE [LARGE SCALE GENOMIC DNA]</scope>
</reference>
<dbReference type="PANTHER" id="PTHR32092:SF5">
    <property type="entry name" value="6-PHOSPHO-BETA-GLUCOSIDASE"/>
    <property type="match status" value="1"/>
</dbReference>
<dbReference type="GO" id="GO:0046872">
    <property type="term" value="F:metal ion binding"/>
    <property type="evidence" value="ECO:0007669"/>
    <property type="project" value="UniProtKB-KW"/>
</dbReference>
<keyword evidence="2" id="KW-0479">Metal-binding</keyword>
<dbReference type="Proteomes" id="UP000032434">
    <property type="component" value="Chromosome 1"/>
</dbReference>
<dbReference type="InterPro" id="IPR022616">
    <property type="entry name" value="Glyco_hydro_4_C"/>
</dbReference>
<dbReference type="GO" id="GO:0016616">
    <property type="term" value="F:oxidoreductase activity, acting on the CH-OH group of donors, NAD or NADP as acceptor"/>
    <property type="evidence" value="ECO:0007669"/>
    <property type="project" value="InterPro"/>
</dbReference>
<evidence type="ECO:0000256" key="2">
    <source>
        <dbReference type="ARBA" id="ARBA00022723"/>
    </source>
</evidence>
<keyword evidence="4 9" id="KW-0520">NAD</keyword>
<evidence type="ECO:0000256" key="9">
    <source>
        <dbReference type="RuleBase" id="RU361152"/>
    </source>
</evidence>
<proteinExistence type="inferred from homology"/>
<dbReference type="KEGG" id="aoc:Aocu_11970"/>
<dbReference type="AlphaFoldDB" id="A0A061ABM4"/>
<dbReference type="Gene3D" id="3.90.110.10">
    <property type="entry name" value="Lactate dehydrogenase/glycoside hydrolase, family 4, C-terminal"/>
    <property type="match status" value="1"/>
</dbReference>
<dbReference type="SUPFAM" id="SSF56327">
    <property type="entry name" value="LDH C-terminal domain-like"/>
    <property type="match status" value="1"/>
</dbReference>
<protein>
    <submittedName>
        <fullName evidence="11">Glycoside hydrolase, family 4</fullName>
    </submittedName>
</protein>
<dbReference type="EMBL" id="LK028559">
    <property type="protein sequence ID" value="CDR31270.1"/>
    <property type="molecule type" value="Genomic_DNA"/>
</dbReference>
<accession>A0A061ABM4</accession>
<dbReference type="OrthoDB" id="9808275at2"/>
<dbReference type="Pfam" id="PF11975">
    <property type="entry name" value="Glyco_hydro_4C"/>
    <property type="match status" value="1"/>
</dbReference>
<feature type="site" description="Increases basicity of active site Tyr" evidence="8">
    <location>
        <position position="112"/>
    </location>
</feature>
<keyword evidence="6 9" id="KW-0326">Glycosidase</keyword>
<evidence type="ECO:0000313" key="11">
    <source>
        <dbReference type="EMBL" id="CDR31270.1"/>
    </source>
</evidence>
<evidence type="ECO:0000256" key="8">
    <source>
        <dbReference type="PIRSR" id="PIRSR601088-4"/>
    </source>
</evidence>
<dbReference type="PRINTS" id="PR00732">
    <property type="entry name" value="GLHYDRLASE4"/>
</dbReference>
<dbReference type="InterPro" id="IPR015955">
    <property type="entry name" value="Lactate_DH/Glyco_Ohase_4_C"/>
</dbReference>
<dbReference type="GO" id="GO:0005975">
    <property type="term" value="P:carbohydrate metabolic process"/>
    <property type="evidence" value="ECO:0007669"/>
    <property type="project" value="InterPro"/>
</dbReference>
<evidence type="ECO:0000256" key="4">
    <source>
        <dbReference type="ARBA" id="ARBA00023027"/>
    </source>
</evidence>
<keyword evidence="12" id="KW-1185">Reference proteome</keyword>
<feature type="domain" description="Glycosyl hydrolase family 4 C-terminal" evidence="10">
    <location>
        <begin position="197"/>
        <end position="402"/>
    </location>
</feature>
<dbReference type="SUPFAM" id="SSF51735">
    <property type="entry name" value="NAD(P)-binding Rossmann-fold domains"/>
    <property type="match status" value="1"/>
</dbReference>
<organism evidence="11 12">
    <name type="scientific">Acholeplasma oculi</name>
    <dbReference type="NCBI Taxonomy" id="35623"/>
    <lineage>
        <taxon>Bacteria</taxon>
        <taxon>Bacillati</taxon>
        <taxon>Mycoplasmatota</taxon>
        <taxon>Mollicutes</taxon>
        <taxon>Acholeplasmatales</taxon>
        <taxon>Acholeplasmataceae</taxon>
        <taxon>Acholeplasma</taxon>
    </lineage>
</organism>
<dbReference type="FunCoup" id="A0A061ABM4">
    <property type="interactions" value="41"/>
</dbReference>
<comment type="similarity">
    <text evidence="1 9">Belongs to the glycosyl hydrolase 4 family.</text>
</comment>
<evidence type="ECO:0000313" key="12">
    <source>
        <dbReference type="Proteomes" id="UP000032434"/>
    </source>
</evidence>
<evidence type="ECO:0000256" key="7">
    <source>
        <dbReference type="PIRSR" id="PIRSR601088-2"/>
    </source>
</evidence>
<feature type="binding site" evidence="7">
    <location>
        <position position="150"/>
    </location>
    <ligand>
        <name>substrate</name>
    </ligand>
</feature>
<comment type="cofactor">
    <cofactor evidence="9">
        <name>NAD(+)</name>
        <dbReference type="ChEBI" id="CHEBI:57540"/>
    </cofactor>
    <text evidence="9">Binds 1 NAD(+) per subunit.</text>
</comment>
<dbReference type="HOGENOM" id="CLU_045951_0_1_14"/>
<dbReference type="RefSeq" id="WP_045749704.1">
    <property type="nucleotide sequence ID" value="NZ_FUZK01000001.1"/>
</dbReference>
<name>A0A061ABM4_9MOLU</name>